<comment type="caution">
    <text evidence="1">The sequence shown here is derived from an EMBL/GenBank/DDBJ whole genome shotgun (WGS) entry which is preliminary data.</text>
</comment>
<keyword evidence="2" id="KW-1185">Reference proteome</keyword>
<organism evidence="1 2">
    <name type="scientific">Funneliformis geosporum</name>
    <dbReference type="NCBI Taxonomy" id="1117311"/>
    <lineage>
        <taxon>Eukaryota</taxon>
        <taxon>Fungi</taxon>
        <taxon>Fungi incertae sedis</taxon>
        <taxon>Mucoromycota</taxon>
        <taxon>Glomeromycotina</taxon>
        <taxon>Glomeromycetes</taxon>
        <taxon>Glomerales</taxon>
        <taxon>Glomeraceae</taxon>
        <taxon>Funneliformis</taxon>
    </lineage>
</organism>
<protein>
    <submittedName>
        <fullName evidence="1">17390_t:CDS:1</fullName>
    </submittedName>
</protein>
<feature type="non-terminal residue" evidence="1">
    <location>
        <position position="1"/>
    </location>
</feature>
<evidence type="ECO:0000313" key="2">
    <source>
        <dbReference type="Proteomes" id="UP001153678"/>
    </source>
</evidence>
<dbReference type="EMBL" id="CAMKVN010019181">
    <property type="protein sequence ID" value="CAI2198657.1"/>
    <property type="molecule type" value="Genomic_DNA"/>
</dbReference>
<dbReference type="AlphaFoldDB" id="A0A9W4XAX8"/>
<gene>
    <name evidence="1" type="ORF">FWILDA_LOCUS18682</name>
</gene>
<reference evidence="1" key="1">
    <citation type="submission" date="2022-08" db="EMBL/GenBank/DDBJ databases">
        <authorList>
            <person name="Kallberg Y."/>
            <person name="Tangrot J."/>
            <person name="Rosling A."/>
        </authorList>
    </citation>
    <scope>NUCLEOTIDE SEQUENCE</scope>
    <source>
        <strain evidence="1">Wild A</strain>
    </source>
</reference>
<sequence>DNGDITNEYIRDNVYIDDDIYSSENSENSINDIPTEALIKFVKLLLKEYGDSDHKLFPKSLYK</sequence>
<evidence type="ECO:0000313" key="1">
    <source>
        <dbReference type="EMBL" id="CAI2198657.1"/>
    </source>
</evidence>
<feature type="non-terminal residue" evidence="1">
    <location>
        <position position="63"/>
    </location>
</feature>
<proteinExistence type="predicted"/>
<dbReference type="Proteomes" id="UP001153678">
    <property type="component" value="Unassembled WGS sequence"/>
</dbReference>
<accession>A0A9W4XAX8</accession>
<name>A0A9W4XAX8_9GLOM</name>